<name>D8Q341_SCHCM</name>
<evidence type="ECO:0000313" key="3">
    <source>
        <dbReference type="EMBL" id="EFI97627.1"/>
    </source>
</evidence>
<evidence type="ECO:0000256" key="2">
    <source>
        <dbReference type="SAM" id="MobiDB-lite"/>
    </source>
</evidence>
<proteinExistence type="predicted"/>
<keyword evidence="1" id="KW-0175">Coiled coil</keyword>
<gene>
    <name evidence="3" type="ORF">SCHCODRAFT_107699</name>
</gene>
<dbReference type="AlphaFoldDB" id="D8Q341"/>
<accession>D8Q341</accession>
<evidence type="ECO:0000313" key="4">
    <source>
        <dbReference type="Proteomes" id="UP000007431"/>
    </source>
</evidence>
<evidence type="ECO:0000256" key="1">
    <source>
        <dbReference type="SAM" id="Coils"/>
    </source>
</evidence>
<sequence length="492" mass="56261">MDTPYRVSLCSTCDRAITRDPAFSPKTQKPNLNSSLAPSSPGLSPSQILGQAELQAREFKKELLQLKITKLKLKQQQRALVAFIDQQRGRVSPIRRLSDELLVMILLDVCRGFDFRFPIRETPPNLAVSQVCRRWRSLVRGHDKFWCYMIVVDVLGVLESTSIDVGEDDDERRIVVEYDERDVVAYEKLLLLEVTRTWSHLVCFDLLLREEHLKSFGGVIAILAREYNRWHCCTLSPDALRAFDGHFLGINESRKPARLEKVTIMADDPPEFPLDGITMFKNAPVLNGWRQLVDNMNSIPALPCWHLTHLATESSWITLAHARTLLTACPALVELNVSLTVPEGTPFPERTPISLPRLRNLELKADNLYIIYYMFWVLTAPRLGSLRLHMGHLEDYRVWLWPLDILDRFLERSGCTIRNFALVDMPIVAFNGSGTYQVLERFSKLKTLEANEIGPGRPEDVLKEVAVQRRTATDYRGAGEWICLPMPMGPRQ</sequence>
<dbReference type="HOGENOM" id="CLU_554496_0_0_1"/>
<dbReference type="OrthoDB" id="2914841at2759"/>
<evidence type="ECO:0008006" key="5">
    <source>
        <dbReference type="Google" id="ProtNLM"/>
    </source>
</evidence>
<feature type="coiled-coil region" evidence="1">
    <location>
        <begin position="49"/>
        <end position="76"/>
    </location>
</feature>
<dbReference type="VEuPathDB" id="FungiDB:SCHCODRAFT_02534869"/>
<feature type="region of interest" description="Disordered" evidence="2">
    <location>
        <begin position="20"/>
        <end position="44"/>
    </location>
</feature>
<dbReference type="InParanoid" id="D8Q341"/>
<dbReference type="EMBL" id="GL377305">
    <property type="protein sequence ID" value="EFI97627.1"/>
    <property type="molecule type" value="Genomic_DNA"/>
</dbReference>
<dbReference type="KEGG" id="scm:SCHCO_02534869"/>
<reference evidence="3 4" key="1">
    <citation type="journal article" date="2010" name="Nat. Biotechnol.">
        <title>Genome sequence of the model mushroom Schizophyllum commune.</title>
        <authorList>
            <person name="Ohm R.A."/>
            <person name="de Jong J.F."/>
            <person name="Lugones L.G."/>
            <person name="Aerts A."/>
            <person name="Kothe E."/>
            <person name="Stajich J.E."/>
            <person name="de Vries R.P."/>
            <person name="Record E."/>
            <person name="Levasseur A."/>
            <person name="Baker S.E."/>
            <person name="Bartholomew K.A."/>
            <person name="Coutinho P.M."/>
            <person name="Erdmann S."/>
            <person name="Fowler T.J."/>
            <person name="Gathman A.C."/>
            <person name="Lombard V."/>
            <person name="Henrissat B."/>
            <person name="Knabe N."/>
            <person name="Kuees U."/>
            <person name="Lilly W.W."/>
            <person name="Lindquist E."/>
            <person name="Lucas S."/>
            <person name="Magnuson J.K."/>
            <person name="Piumi F."/>
            <person name="Raudaskoski M."/>
            <person name="Salamov A."/>
            <person name="Schmutz J."/>
            <person name="Schwarze F.W.M.R."/>
            <person name="vanKuyk P.A."/>
            <person name="Horton J.S."/>
            <person name="Grigoriev I.V."/>
            <person name="Woesten H.A.B."/>
        </authorList>
    </citation>
    <scope>NUCLEOTIDE SEQUENCE [LARGE SCALE GENOMIC DNA]</scope>
    <source>
        <strain evidence="4">H4-8 / FGSC 9210</strain>
    </source>
</reference>
<feature type="non-terminal residue" evidence="3">
    <location>
        <position position="492"/>
    </location>
</feature>
<organism evidence="4">
    <name type="scientific">Schizophyllum commune (strain H4-8 / FGSC 9210)</name>
    <name type="common">Split gill fungus</name>
    <dbReference type="NCBI Taxonomy" id="578458"/>
    <lineage>
        <taxon>Eukaryota</taxon>
        <taxon>Fungi</taxon>
        <taxon>Dikarya</taxon>
        <taxon>Basidiomycota</taxon>
        <taxon>Agaricomycotina</taxon>
        <taxon>Agaricomycetes</taxon>
        <taxon>Agaricomycetidae</taxon>
        <taxon>Agaricales</taxon>
        <taxon>Schizophyllaceae</taxon>
        <taxon>Schizophyllum</taxon>
    </lineage>
</organism>
<keyword evidence="4" id="KW-1185">Reference proteome</keyword>
<protein>
    <recommendedName>
        <fullName evidence="5">F-box domain-containing protein</fullName>
    </recommendedName>
</protein>
<dbReference type="Proteomes" id="UP000007431">
    <property type="component" value="Unassembled WGS sequence"/>
</dbReference>
<feature type="compositionally biased region" description="Low complexity" evidence="2">
    <location>
        <begin position="30"/>
        <end position="44"/>
    </location>
</feature>
<dbReference type="GeneID" id="9590314"/>